<protein>
    <submittedName>
        <fullName evidence="1">Uncharacterized protein</fullName>
    </submittedName>
</protein>
<accession>A0AAV6Q6D9</accession>
<gene>
    <name evidence="1" type="ORF">JOB18_003881</name>
</gene>
<sequence>MVGMETEGEDEEEEGVEGEVLNLSAAVVPGRNDPVSWVVAPPQAGCALGKFVETKGDDCFVVFFVRVCENHSSELFVLKTNSIDSSETNDLELAQRDSGGEVIRVRLSTAVLSVFAWRNLDTVPGR</sequence>
<evidence type="ECO:0000313" key="1">
    <source>
        <dbReference type="EMBL" id="KAG7485139.1"/>
    </source>
</evidence>
<proteinExistence type="predicted"/>
<evidence type="ECO:0000313" key="2">
    <source>
        <dbReference type="Proteomes" id="UP000693946"/>
    </source>
</evidence>
<organism evidence="1 2">
    <name type="scientific">Solea senegalensis</name>
    <name type="common">Senegalese sole</name>
    <dbReference type="NCBI Taxonomy" id="28829"/>
    <lineage>
        <taxon>Eukaryota</taxon>
        <taxon>Metazoa</taxon>
        <taxon>Chordata</taxon>
        <taxon>Craniata</taxon>
        <taxon>Vertebrata</taxon>
        <taxon>Euteleostomi</taxon>
        <taxon>Actinopterygii</taxon>
        <taxon>Neopterygii</taxon>
        <taxon>Teleostei</taxon>
        <taxon>Neoteleostei</taxon>
        <taxon>Acanthomorphata</taxon>
        <taxon>Carangaria</taxon>
        <taxon>Pleuronectiformes</taxon>
        <taxon>Pleuronectoidei</taxon>
        <taxon>Soleidae</taxon>
        <taxon>Solea</taxon>
    </lineage>
</organism>
<comment type="caution">
    <text evidence="1">The sequence shown here is derived from an EMBL/GenBank/DDBJ whole genome shotgun (WGS) entry which is preliminary data.</text>
</comment>
<dbReference type="Proteomes" id="UP000693946">
    <property type="component" value="Linkage Group LG6"/>
</dbReference>
<dbReference type="EMBL" id="JAGKHQ010000018">
    <property type="protein sequence ID" value="KAG7485139.1"/>
    <property type="molecule type" value="Genomic_DNA"/>
</dbReference>
<keyword evidence="2" id="KW-1185">Reference proteome</keyword>
<dbReference type="AlphaFoldDB" id="A0AAV6Q6D9"/>
<reference evidence="1 2" key="1">
    <citation type="journal article" date="2021" name="Sci. Rep.">
        <title>Chromosome anchoring in Senegalese sole (Solea senegalensis) reveals sex-associated markers and genome rearrangements in flatfish.</title>
        <authorList>
            <person name="Guerrero-Cozar I."/>
            <person name="Gomez-Garrido J."/>
            <person name="Berbel C."/>
            <person name="Martinez-Blanch J.F."/>
            <person name="Alioto T."/>
            <person name="Claros M.G."/>
            <person name="Gagnaire P.A."/>
            <person name="Manchado M."/>
        </authorList>
    </citation>
    <scope>NUCLEOTIDE SEQUENCE [LARGE SCALE GENOMIC DNA]</scope>
    <source>
        <strain evidence="1">Sse05_10M</strain>
    </source>
</reference>
<name>A0AAV6Q6D9_SOLSE</name>